<evidence type="ECO:0000313" key="3">
    <source>
        <dbReference type="Proteomes" id="UP000239561"/>
    </source>
</evidence>
<dbReference type="AlphaFoldDB" id="A0A2S7DN52"/>
<gene>
    <name evidence="2" type="ORF">XcuCFBP2542_14885</name>
</gene>
<dbReference type="GO" id="GO:0003677">
    <property type="term" value="F:DNA binding"/>
    <property type="evidence" value="ECO:0007669"/>
    <property type="project" value="InterPro"/>
</dbReference>
<reference evidence="2 3" key="1">
    <citation type="submission" date="2016-08" db="EMBL/GenBank/DDBJ databases">
        <authorList>
            <person name="Seilhamer J.J."/>
        </authorList>
    </citation>
    <scope>NUCLEOTIDE SEQUENCE [LARGE SCALE GENOMIC DNA]</scope>
    <source>
        <strain evidence="2 3">CFBP2542</strain>
    </source>
</reference>
<comment type="caution">
    <text evidence="2">The sequence shown here is derived from an EMBL/GenBank/DDBJ whole genome shotgun (WGS) entry which is preliminary data.</text>
</comment>
<sequence length="86" mass="9484">MQTLMELGLAVAHRRRALRMTQADVAAQAGVSSDTLSRFELGRVSEFGSRKLLAVLSALGMELEFKEEGAAGNLDELRKEHMAPRR</sequence>
<feature type="domain" description="HTH cro/C1-type" evidence="1">
    <location>
        <begin position="11"/>
        <end position="66"/>
    </location>
</feature>
<dbReference type="SMART" id="SM00530">
    <property type="entry name" value="HTH_XRE"/>
    <property type="match status" value="1"/>
</dbReference>
<dbReference type="Proteomes" id="UP000239561">
    <property type="component" value="Unassembled WGS sequence"/>
</dbReference>
<organism evidence="2 3">
    <name type="scientific">Xanthomonas cucurbitae</name>
    <dbReference type="NCBI Taxonomy" id="56453"/>
    <lineage>
        <taxon>Bacteria</taxon>
        <taxon>Pseudomonadati</taxon>
        <taxon>Pseudomonadota</taxon>
        <taxon>Gammaproteobacteria</taxon>
        <taxon>Lysobacterales</taxon>
        <taxon>Lysobacteraceae</taxon>
        <taxon>Xanthomonas</taxon>
    </lineage>
</organism>
<evidence type="ECO:0000313" key="2">
    <source>
        <dbReference type="EMBL" id="PPU75248.1"/>
    </source>
</evidence>
<evidence type="ECO:0000259" key="1">
    <source>
        <dbReference type="PROSITE" id="PS50943"/>
    </source>
</evidence>
<accession>A0A2S7DN52</accession>
<name>A0A2S7DN52_9XANT</name>
<dbReference type="PROSITE" id="PS50943">
    <property type="entry name" value="HTH_CROC1"/>
    <property type="match status" value="1"/>
</dbReference>
<dbReference type="SUPFAM" id="SSF47413">
    <property type="entry name" value="lambda repressor-like DNA-binding domains"/>
    <property type="match status" value="1"/>
</dbReference>
<dbReference type="Gene3D" id="1.10.260.40">
    <property type="entry name" value="lambda repressor-like DNA-binding domains"/>
    <property type="match status" value="1"/>
</dbReference>
<dbReference type="InterPro" id="IPR001387">
    <property type="entry name" value="Cro/C1-type_HTH"/>
</dbReference>
<protein>
    <recommendedName>
        <fullName evidence="1">HTH cro/C1-type domain-containing protein</fullName>
    </recommendedName>
</protein>
<proteinExistence type="predicted"/>
<dbReference type="EMBL" id="MDED01000031">
    <property type="protein sequence ID" value="PPU75248.1"/>
    <property type="molecule type" value="Genomic_DNA"/>
</dbReference>
<dbReference type="InterPro" id="IPR010982">
    <property type="entry name" value="Lambda_DNA-bd_dom_sf"/>
</dbReference>
<dbReference type="CDD" id="cd00093">
    <property type="entry name" value="HTH_XRE"/>
    <property type="match status" value="1"/>
</dbReference>
<dbReference type="Pfam" id="PF13560">
    <property type="entry name" value="HTH_31"/>
    <property type="match status" value="1"/>
</dbReference>